<reference evidence="3" key="1">
    <citation type="submission" date="2010-10" db="EMBL/GenBank/DDBJ databases">
        <title>Complete sequence of chromosome of Geobacillus sp. Y4.1MC1.</title>
        <authorList>
            <consortium name="US DOE Joint Genome Institute"/>
            <person name="Lucas S."/>
            <person name="Copeland A."/>
            <person name="Lapidus A."/>
            <person name="Cheng J.-F."/>
            <person name="Bruce D."/>
            <person name="Goodwin L."/>
            <person name="Pitluck S."/>
            <person name="Chertkov O."/>
            <person name="Zhang X."/>
            <person name="Detter J.C."/>
            <person name="Han C."/>
            <person name="Tapia R."/>
            <person name="Land M."/>
            <person name="Hauser L."/>
            <person name="Jeffries C."/>
            <person name="Kyrpides N."/>
            <person name="Ivanova N."/>
            <person name="Ovchinnikova G."/>
            <person name="Brumm P."/>
            <person name="Mead D."/>
            <person name="Woyke T."/>
        </authorList>
    </citation>
    <scope>NUCLEOTIDE SEQUENCE [LARGE SCALE GENOMIC DNA]</scope>
    <source>
        <strain evidence="3">Y4.1MC1</strain>
    </source>
</reference>
<gene>
    <name evidence="3" type="ORF">GY4MC1_0465</name>
</gene>
<dbReference type="InterPro" id="IPR050268">
    <property type="entry name" value="NADH-dep_flavin_reductase"/>
</dbReference>
<name>A0A7U4DJM1_GEOS0</name>
<keyword evidence="1" id="KW-0560">Oxidoreductase</keyword>
<evidence type="ECO:0000256" key="1">
    <source>
        <dbReference type="ARBA" id="ARBA00023002"/>
    </source>
</evidence>
<organism evidence="3">
    <name type="scientific">Geobacillus sp. (strain Y4.1MC1)</name>
    <dbReference type="NCBI Taxonomy" id="581103"/>
    <lineage>
        <taxon>Bacteria</taxon>
        <taxon>Bacillati</taxon>
        <taxon>Bacillota</taxon>
        <taxon>Bacilli</taxon>
        <taxon>Bacillales</taxon>
        <taxon>Anoxybacillaceae</taxon>
        <taxon>Geobacillus</taxon>
    </lineage>
</organism>
<dbReference type="InterPro" id="IPR012349">
    <property type="entry name" value="Split_barrel_FMN-bd"/>
</dbReference>
<accession>A0A7U4DJM1</accession>
<dbReference type="GO" id="GO:0010181">
    <property type="term" value="F:FMN binding"/>
    <property type="evidence" value="ECO:0007669"/>
    <property type="project" value="InterPro"/>
</dbReference>
<sequence>MAVIMIKQGVKNVDDRTFRNAMGKFATGVTVITSSLNGQVRGMTANAFMSVSLNPKLVLISVGEKAKMNSVIQQTGKFAVNILSDQQQALSMLFAGQLKEERNVEFAWMDGHPILPDSLANILCDVDISYIAGDHTLYVGKVTDIYMKEGDPLLFFAGKYCTVAGLANGG</sequence>
<dbReference type="SUPFAM" id="SSF50475">
    <property type="entry name" value="FMN-binding split barrel"/>
    <property type="match status" value="1"/>
</dbReference>
<dbReference type="KEGG" id="gmc:GY4MC1_0465"/>
<dbReference type="InterPro" id="IPR002563">
    <property type="entry name" value="Flavin_Rdtase-like_dom"/>
</dbReference>
<dbReference type="PANTHER" id="PTHR30466:SF1">
    <property type="entry name" value="FMN REDUCTASE (NADH) RUTF"/>
    <property type="match status" value="1"/>
</dbReference>
<dbReference type="Pfam" id="PF01613">
    <property type="entry name" value="Flavin_Reduct"/>
    <property type="match status" value="1"/>
</dbReference>
<evidence type="ECO:0000259" key="2">
    <source>
        <dbReference type="SMART" id="SM00903"/>
    </source>
</evidence>
<dbReference type="EMBL" id="CP002293">
    <property type="protein sequence ID" value="ADP73298.1"/>
    <property type="molecule type" value="Genomic_DNA"/>
</dbReference>
<dbReference type="AlphaFoldDB" id="A0A7U4DJM1"/>
<evidence type="ECO:0000313" key="3">
    <source>
        <dbReference type="EMBL" id="ADP73298.1"/>
    </source>
</evidence>
<feature type="domain" description="Flavin reductase like" evidence="2">
    <location>
        <begin position="22"/>
        <end position="162"/>
    </location>
</feature>
<dbReference type="PANTHER" id="PTHR30466">
    <property type="entry name" value="FLAVIN REDUCTASE"/>
    <property type="match status" value="1"/>
</dbReference>
<protein>
    <submittedName>
        <fullName evidence="3">Flavin reductase domain protein FMN-binding protein</fullName>
    </submittedName>
</protein>
<proteinExistence type="predicted"/>
<dbReference type="Gene3D" id="2.30.110.10">
    <property type="entry name" value="Electron Transport, Fmn-binding Protein, Chain A"/>
    <property type="match status" value="1"/>
</dbReference>
<dbReference type="GO" id="GO:0006208">
    <property type="term" value="P:pyrimidine nucleobase catabolic process"/>
    <property type="evidence" value="ECO:0007669"/>
    <property type="project" value="TreeGrafter"/>
</dbReference>
<dbReference type="GO" id="GO:0042602">
    <property type="term" value="F:riboflavin reductase (NADPH) activity"/>
    <property type="evidence" value="ECO:0007669"/>
    <property type="project" value="TreeGrafter"/>
</dbReference>
<dbReference type="SMART" id="SM00903">
    <property type="entry name" value="Flavin_Reduct"/>
    <property type="match status" value="1"/>
</dbReference>